<name>A0AAN9Q9N0_CANGL</name>
<proteinExistence type="predicted"/>
<evidence type="ECO:0000313" key="1">
    <source>
        <dbReference type="EMBL" id="KAK7330005.1"/>
    </source>
</evidence>
<organism evidence="1 2">
    <name type="scientific">Canavalia gladiata</name>
    <name type="common">Sword bean</name>
    <name type="synonym">Dolichos gladiatus</name>
    <dbReference type="NCBI Taxonomy" id="3824"/>
    <lineage>
        <taxon>Eukaryota</taxon>
        <taxon>Viridiplantae</taxon>
        <taxon>Streptophyta</taxon>
        <taxon>Embryophyta</taxon>
        <taxon>Tracheophyta</taxon>
        <taxon>Spermatophyta</taxon>
        <taxon>Magnoliopsida</taxon>
        <taxon>eudicotyledons</taxon>
        <taxon>Gunneridae</taxon>
        <taxon>Pentapetalae</taxon>
        <taxon>rosids</taxon>
        <taxon>fabids</taxon>
        <taxon>Fabales</taxon>
        <taxon>Fabaceae</taxon>
        <taxon>Papilionoideae</taxon>
        <taxon>50 kb inversion clade</taxon>
        <taxon>NPAAA clade</taxon>
        <taxon>indigoferoid/millettioid clade</taxon>
        <taxon>Phaseoleae</taxon>
        <taxon>Canavalia</taxon>
    </lineage>
</organism>
<evidence type="ECO:0000313" key="2">
    <source>
        <dbReference type="Proteomes" id="UP001367508"/>
    </source>
</evidence>
<dbReference type="Proteomes" id="UP001367508">
    <property type="component" value="Unassembled WGS sequence"/>
</dbReference>
<dbReference type="EMBL" id="JAYMYQ010000005">
    <property type="protein sequence ID" value="KAK7330005.1"/>
    <property type="molecule type" value="Genomic_DNA"/>
</dbReference>
<dbReference type="AlphaFoldDB" id="A0AAN9Q9N0"/>
<sequence>MVRSSFKLCKRISIIVTFFQYMDEAQRPILSGKDPDRVNESMASSYTLMLSEKPQEHEKRINQAPLKSYETIKPSLFRVSKEAPMNINFILFLSWDDQSNPSLYGLTFQTCTKGF</sequence>
<accession>A0AAN9Q9N0</accession>
<protein>
    <submittedName>
        <fullName evidence="1">Uncharacterized protein</fullName>
    </submittedName>
</protein>
<gene>
    <name evidence="1" type="ORF">VNO77_24189</name>
</gene>
<reference evidence="1 2" key="1">
    <citation type="submission" date="2024-01" db="EMBL/GenBank/DDBJ databases">
        <title>The genomes of 5 underutilized Papilionoideae crops provide insights into root nodulation and disease resistanc.</title>
        <authorList>
            <person name="Jiang F."/>
        </authorList>
    </citation>
    <scope>NUCLEOTIDE SEQUENCE [LARGE SCALE GENOMIC DNA]</scope>
    <source>
        <strain evidence="1">LVBAO_FW01</strain>
        <tissue evidence="1">Leaves</tissue>
    </source>
</reference>
<comment type="caution">
    <text evidence="1">The sequence shown here is derived from an EMBL/GenBank/DDBJ whole genome shotgun (WGS) entry which is preliminary data.</text>
</comment>
<keyword evidence="2" id="KW-1185">Reference proteome</keyword>